<reference evidence="1 2" key="1">
    <citation type="submission" date="2019-11" db="EMBL/GenBank/DDBJ databases">
        <title>Characterization of Elizabethkingia argenteiflava sp. nov., isolated from inner surface of Soybean Pods.</title>
        <authorList>
            <person name="Mo S."/>
        </authorList>
    </citation>
    <scope>NUCLEOTIDE SEQUENCE [LARGE SCALE GENOMIC DNA]</scope>
    <source>
        <strain evidence="1 2">YB22</strain>
    </source>
</reference>
<sequence length="533" mass="58618">MKNVKIISTSIVFAIAFFMTSCRGTESVIEGENLVSPILKGEALLKINLLGDEYRTESFTPLASVKQRRDFSAEKEKVSNFIIGDQAFIASLRPVSSAAISRGLTSLSPAARSAATSVRSYLKPGVTYRIVVYKGEDYVTQKLYTINELGISIPTLGEKSTLDPIALDKDTVYTFVVYSFNNKLDPGAAPTSPRSQAVLNNINGDYDLMYYSRDQKMKAGENVLEVILKHKFSQITTIIDASAVASGAGIQSITSANMNKHRMNNSMRLSNGDVTFDSQTSRKAIDFSANTTSNPIWTSKPILLANPGTAAVDMEQLSIASMRVGNKVKNDILIPNLVVSPGVKYDFELKFACTEIITPAHDFLMEDTVGNTDGSSLYQSFVFPAADSGFTFEIYQLDNSINMKVNGVPLANQEIQFQRGIPDSPQNIRFKSDRGLWQSGGILAIYNMHKTNPKPSELFGIVKVIIGPDGLVSMFGRRSGTTPWEPLELFNGAEFNKITWRSDKSNDVQVSMKRTGYTYLRGRGEGRRVVPCP</sequence>
<dbReference type="EMBL" id="JAAABJ010000399">
    <property type="protein sequence ID" value="NAW50699.1"/>
    <property type="molecule type" value="Genomic_DNA"/>
</dbReference>
<organism evidence="1 2">
    <name type="scientific">Elizabethkingia argenteiflava</name>
    <dbReference type="NCBI Taxonomy" id="2681556"/>
    <lineage>
        <taxon>Bacteria</taxon>
        <taxon>Pseudomonadati</taxon>
        <taxon>Bacteroidota</taxon>
        <taxon>Flavobacteriia</taxon>
        <taxon>Flavobacteriales</taxon>
        <taxon>Weeksellaceae</taxon>
        <taxon>Elizabethkingia</taxon>
    </lineage>
</organism>
<gene>
    <name evidence="1" type="ORF">GNY06_04625</name>
</gene>
<keyword evidence="2" id="KW-1185">Reference proteome</keyword>
<evidence type="ECO:0000313" key="1">
    <source>
        <dbReference type="EMBL" id="NAW50699.1"/>
    </source>
</evidence>
<protein>
    <submittedName>
        <fullName evidence="1">Uncharacterized protein</fullName>
    </submittedName>
</protein>
<comment type="caution">
    <text evidence="1">The sequence shown here is derived from an EMBL/GenBank/DDBJ whole genome shotgun (WGS) entry which is preliminary data.</text>
</comment>
<accession>A0A845PQX8</accession>
<dbReference type="Proteomes" id="UP000553459">
    <property type="component" value="Unassembled WGS sequence"/>
</dbReference>
<name>A0A845PQX8_9FLAO</name>
<proteinExistence type="predicted"/>
<dbReference type="AlphaFoldDB" id="A0A845PQX8"/>
<dbReference type="PROSITE" id="PS51257">
    <property type="entry name" value="PROKAR_LIPOPROTEIN"/>
    <property type="match status" value="1"/>
</dbReference>
<evidence type="ECO:0000313" key="2">
    <source>
        <dbReference type="Proteomes" id="UP000553459"/>
    </source>
</evidence>